<dbReference type="AlphaFoldDB" id="M9LHM0"/>
<evidence type="ECO:0000313" key="1">
    <source>
        <dbReference type="EMBL" id="GAC42360.1"/>
    </source>
</evidence>
<comment type="caution">
    <text evidence="1">The sequence shown here is derived from an EMBL/GenBank/DDBJ whole genome shotgun (WGS) entry which is preliminary data.</text>
</comment>
<dbReference type="EMBL" id="BALG01000093">
    <property type="protein sequence ID" value="GAC42360.1"/>
    <property type="molecule type" value="Genomic_DNA"/>
</dbReference>
<evidence type="ECO:0000313" key="2">
    <source>
        <dbReference type="Proteomes" id="UP000029453"/>
    </source>
</evidence>
<proteinExistence type="predicted"/>
<reference evidence="1 2" key="1">
    <citation type="submission" date="2012-10" db="EMBL/GenBank/DDBJ databases">
        <title>Draft Genome Sequence of Paenibacillus popilliae ATCC 14706T.</title>
        <authorList>
            <person name="Iiyama K."/>
            <person name="Mori K."/>
            <person name="Mon H."/>
            <person name="Chieda Y."/>
            <person name="Lee J.M."/>
            <person name="Kusakabe T."/>
            <person name="Tashiro K."/>
            <person name="Asano S."/>
            <person name="Yasunaga-Aoki C."/>
            <person name="Shimizu S."/>
        </authorList>
    </citation>
    <scope>NUCLEOTIDE SEQUENCE [LARGE SCALE GENOMIC DNA]</scope>
    <source>
        <strain evidence="1 2">ATCC 14706</strain>
    </source>
</reference>
<gene>
    <name evidence="1" type="ORF">PPOP_1717</name>
</gene>
<dbReference type="Proteomes" id="UP000029453">
    <property type="component" value="Unassembled WGS sequence"/>
</dbReference>
<organism evidence="1 2">
    <name type="scientific">Paenibacillus popilliae ATCC 14706</name>
    <dbReference type="NCBI Taxonomy" id="1212764"/>
    <lineage>
        <taxon>Bacteria</taxon>
        <taxon>Bacillati</taxon>
        <taxon>Bacillota</taxon>
        <taxon>Bacilli</taxon>
        <taxon>Bacillales</taxon>
        <taxon>Paenibacillaceae</taxon>
        <taxon>Paenibacillus</taxon>
    </lineage>
</organism>
<sequence length="194" mass="22707">MKEQLLRSLFLHERQHLLHRDKVAQSCPKQKCKQALEEWFHFALIQTESTRKAKLEALGMDEPTFAALIQTTRELAWDKSCLPAIQEYHAEWLLVFEEALQMNRQKPIEKEARRSIELLARPFLLWAQSRMQNMLMGLDGQEKYIDHARLIASVMPYLSSQLCNIAGRSFVLELHIAKTMQELKGDTPEQRFTD</sequence>
<accession>M9LHM0</accession>
<keyword evidence="2" id="KW-1185">Reference proteome</keyword>
<dbReference type="RefSeq" id="WP_006285784.1">
    <property type="nucleotide sequence ID" value="NZ_BALG01000093.1"/>
</dbReference>
<protein>
    <submittedName>
        <fullName evidence="1">Lantibiotic modifying enzyme</fullName>
    </submittedName>
</protein>
<name>M9LHM0_PAEPP</name>